<sequence>MPEEFSGIGFDSDSYLNYLLDKSSEPPFPPHGIPALSLLEEDRERQSLIYFVLRSVASLGSAADEASVERHRTWRRTALDRALRLYWWTNQGHPLPLPTWAEETVVHVRDHLRPAFPQVDDIEVVVTYDPRLYVRAHHATRQIRLSLVTRQLWHTIDLFLWNAVSVRQQLIGTTGSNAALPNPSYDSLLPFLLPLYRNVRWDQTPMMRVRSELAGGGAVNAARIQMTFMIAHEFAHLLLHEEGRSGPELEAEADRFAYDALFRNPAENVTIGDIWMAIRWLFEILAVEKLLAWRLAGEEGTFAVTGPPRQTLIHPFVRSAGPSSTDVVLGGAGLYVIQSIRRQLAASSAKAVRESAARWESTLTSEHAGRPTSHTLHMFPRPVPEA</sequence>
<dbReference type="STRING" id="1048205.AB852_08485"/>
<protein>
    <submittedName>
        <fullName evidence="2">Uncharacterized protein</fullName>
    </submittedName>
</protein>
<keyword evidence="3" id="KW-1185">Reference proteome</keyword>
<comment type="caution">
    <text evidence="2">The sequence shown here is derived from an EMBL/GenBank/DDBJ whole genome shotgun (WGS) entry which is preliminary data.</text>
</comment>
<evidence type="ECO:0000256" key="1">
    <source>
        <dbReference type="SAM" id="MobiDB-lite"/>
    </source>
</evidence>
<gene>
    <name evidence="2" type="ORF">AB852_08485</name>
</gene>
<evidence type="ECO:0000313" key="2">
    <source>
        <dbReference type="EMBL" id="OKH94359.1"/>
    </source>
</evidence>
<evidence type="ECO:0000313" key="3">
    <source>
        <dbReference type="Proteomes" id="UP000186455"/>
    </source>
</evidence>
<reference evidence="2 3" key="1">
    <citation type="submission" date="2015-06" db="EMBL/GenBank/DDBJ databases">
        <title>Cloning and characterization of the uncialamcin biosynthetic gene cluster.</title>
        <authorList>
            <person name="Yan X."/>
            <person name="Huang T."/>
            <person name="Ge H."/>
            <person name="Shen B."/>
        </authorList>
    </citation>
    <scope>NUCLEOTIDE SEQUENCE [LARGE SCALE GENOMIC DNA]</scope>
    <source>
        <strain evidence="2 3">DCA2648</strain>
    </source>
</reference>
<accession>A0A1Q4V9C5</accession>
<dbReference type="Proteomes" id="UP000186455">
    <property type="component" value="Unassembled WGS sequence"/>
</dbReference>
<feature type="region of interest" description="Disordered" evidence="1">
    <location>
        <begin position="360"/>
        <end position="386"/>
    </location>
</feature>
<dbReference type="AlphaFoldDB" id="A0A1Q4V9C5"/>
<dbReference type="EMBL" id="LFBV01000002">
    <property type="protein sequence ID" value="OKH94359.1"/>
    <property type="molecule type" value="Genomic_DNA"/>
</dbReference>
<name>A0A1Q4V9C5_9ACTN</name>
<proteinExistence type="predicted"/>
<organism evidence="2 3">
    <name type="scientific">Streptomyces uncialis</name>
    <dbReference type="NCBI Taxonomy" id="1048205"/>
    <lineage>
        <taxon>Bacteria</taxon>
        <taxon>Bacillati</taxon>
        <taxon>Actinomycetota</taxon>
        <taxon>Actinomycetes</taxon>
        <taxon>Kitasatosporales</taxon>
        <taxon>Streptomycetaceae</taxon>
        <taxon>Streptomyces</taxon>
    </lineage>
</organism>
<dbReference type="RefSeq" id="WP_073785730.1">
    <property type="nucleotide sequence ID" value="NZ_LFBV01000002.1"/>
</dbReference>